<proteinExistence type="predicted"/>
<name>A0A160INL8_9BACL</name>
<dbReference type="AlphaFoldDB" id="A0A160INL8"/>
<dbReference type="STRING" id="1221500.ABE65_010210"/>
<dbReference type="EMBL" id="CP015378">
    <property type="protein sequence ID" value="ANC77152.1"/>
    <property type="molecule type" value="Genomic_DNA"/>
</dbReference>
<evidence type="ECO:0000313" key="1">
    <source>
        <dbReference type="EMBL" id="ANC77152.1"/>
    </source>
</evidence>
<gene>
    <name evidence="1" type="ORF">ABE65_010210</name>
</gene>
<dbReference type="KEGG" id="fpn:ABE65_010210"/>
<dbReference type="RefSeq" id="WP_066394365.1">
    <property type="nucleotide sequence ID" value="NZ_CP015378.1"/>
</dbReference>
<dbReference type="Proteomes" id="UP000076623">
    <property type="component" value="Chromosome"/>
</dbReference>
<protein>
    <submittedName>
        <fullName evidence="1">Uncharacterized protein</fullName>
    </submittedName>
</protein>
<sequence>MYSQFNHLDSIQKALQNLQPHLEDHHKVEIQSVLHQSIGHVNNIDPSFATYAELFKEEF</sequence>
<organism evidence="1 2">
    <name type="scientific">Fictibacillus phosphorivorans</name>
    <dbReference type="NCBI Taxonomy" id="1221500"/>
    <lineage>
        <taxon>Bacteria</taxon>
        <taxon>Bacillati</taxon>
        <taxon>Bacillota</taxon>
        <taxon>Bacilli</taxon>
        <taxon>Bacillales</taxon>
        <taxon>Fictibacillaceae</taxon>
        <taxon>Fictibacillus</taxon>
    </lineage>
</organism>
<accession>A0A160INL8</accession>
<evidence type="ECO:0000313" key="2">
    <source>
        <dbReference type="Proteomes" id="UP000076623"/>
    </source>
</evidence>
<keyword evidence="2" id="KW-1185">Reference proteome</keyword>
<reference evidence="1 2" key="1">
    <citation type="submission" date="2016-04" db="EMBL/GenBank/DDBJ databases">
        <title>Complete genome sequence of Fictibacillus phosphorivorans G25-29, a strain toxic to nematodes.</title>
        <authorList>
            <person name="Zheng Z."/>
        </authorList>
    </citation>
    <scope>NUCLEOTIDE SEQUENCE [LARGE SCALE GENOMIC DNA]</scope>
    <source>
        <strain evidence="1 2">G25-29</strain>
    </source>
</reference>